<dbReference type="EMBL" id="DYYG01000010">
    <property type="protein sequence ID" value="HJE22519.1"/>
    <property type="molecule type" value="Genomic_DNA"/>
</dbReference>
<dbReference type="Proteomes" id="UP000742631">
    <property type="component" value="Unassembled WGS sequence"/>
</dbReference>
<reference evidence="1" key="2">
    <citation type="submission" date="2021-09" db="EMBL/GenBank/DDBJ databases">
        <authorList>
            <person name="Gilroy R."/>
        </authorList>
    </citation>
    <scope>NUCLEOTIDE SEQUENCE</scope>
    <source>
        <strain evidence="1">316</strain>
    </source>
</reference>
<name>A0A921DZT6_9HYPH</name>
<comment type="caution">
    <text evidence="1">The sequence shown here is derived from an EMBL/GenBank/DDBJ whole genome shotgun (WGS) entry which is preliminary data.</text>
</comment>
<evidence type="ECO:0000313" key="1">
    <source>
        <dbReference type="EMBL" id="HJE22519.1"/>
    </source>
</evidence>
<proteinExistence type="predicted"/>
<dbReference type="AlphaFoldDB" id="A0A921DZT6"/>
<reference evidence="1" key="1">
    <citation type="journal article" date="2021" name="PeerJ">
        <title>Extensive microbial diversity within the chicken gut microbiome revealed by metagenomics and culture.</title>
        <authorList>
            <person name="Gilroy R."/>
            <person name="Ravi A."/>
            <person name="Getino M."/>
            <person name="Pursley I."/>
            <person name="Horton D.L."/>
            <person name="Alikhan N.F."/>
            <person name="Baker D."/>
            <person name="Gharbi K."/>
            <person name="Hall N."/>
            <person name="Watson M."/>
            <person name="Adriaenssens E.M."/>
            <person name="Foster-Nyarko E."/>
            <person name="Jarju S."/>
            <person name="Secka A."/>
            <person name="Antonio M."/>
            <person name="Oren A."/>
            <person name="Chaudhuri R.R."/>
            <person name="La Ragione R."/>
            <person name="Hildebrand F."/>
            <person name="Pallen M.J."/>
        </authorList>
    </citation>
    <scope>NUCLEOTIDE SEQUENCE</scope>
    <source>
        <strain evidence="1">316</strain>
    </source>
</reference>
<gene>
    <name evidence="1" type="ORF">K8W01_02505</name>
</gene>
<sequence length="99" mass="10856">MPLSDRNRASARQYLPESKLGDLAGRLRRLAGHKGLVREQISSPLLLRLLPRPSDSEKPGSEAALLQRLIDANLDATRISYLMASAEQEIAIAHSRLSG</sequence>
<protein>
    <submittedName>
        <fullName evidence="1">Uncharacterized protein</fullName>
    </submittedName>
</protein>
<accession>A0A921DZT6</accession>
<evidence type="ECO:0000313" key="2">
    <source>
        <dbReference type="Proteomes" id="UP000742631"/>
    </source>
</evidence>
<organism evidence="1 2">
    <name type="scientific">Methylorubrum populi</name>
    <dbReference type="NCBI Taxonomy" id="223967"/>
    <lineage>
        <taxon>Bacteria</taxon>
        <taxon>Pseudomonadati</taxon>
        <taxon>Pseudomonadota</taxon>
        <taxon>Alphaproteobacteria</taxon>
        <taxon>Hyphomicrobiales</taxon>
        <taxon>Methylobacteriaceae</taxon>
        <taxon>Methylorubrum</taxon>
    </lineage>
</organism>